<evidence type="ECO:0000256" key="5">
    <source>
        <dbReference type="SAM" id="Phobius"/>
    </source>
</evidence>
<evidence type="ECO:0000313" key="6">
    <source>
        <dbReference type="EMBL" id="XDJ41544.1"/>
    </source>
</evidence>
<evidence type="ECO:0000256" key="2">
    <source>
        <dbReference type="ARBA" id="ARBA00022692"/>
    </source>
</evidence>
<keyword evidence="3 5" id="KW-1133">Transmembrane helix</keyword>
<feature type="transmembrane region" description="Helical" evidence="5">
    <location>
        <begin position="38"/>
        <end position="57"/>
    </location>
</feature>
<comment type="subcellular location">
    <subcellularLocation>
        <location evidence="1">Membrane</location>
        <topology evidence="1">Multi-pass membrane protein</topology>
    </subcellularLocation>
</comment>
<name>A0AB39CHT5_9BURK</name>
<keyword evidence="2 5" id="KW-0812">Transmembrane</keyword>
<evidence type="ECO:0000256" key="4">
    <source>
        <dbReference type="ARBA" id="ARBA00023136"/>
    </source>
</evidence>
<feature type="transmembrane region" description="Helical" evidence="5">
    <location>
        <begin position="148"/>
        <end position="169"/>
    </location>
</feature>
<protein>
    <submittedName>
        <fullName evidence="6">LrgB family protein</fullName>
    </submittedName>
</protein>
<feature type="transmembrane region" description="Helical" evidence="5">
    <location>
        <begin position="210"/>
        <end position="231"/>
    </location>
</feature>
<dbReference type="RefSeq" id="WP_368643254.1">
    <property type="nucleotide sequence ID" value="NZ_CP158252.1"/>
</dbReference>
<evidence type="ECO:0000256" key="1">
    <source>
        <dbReference type="ARBA" id="ARBA00004141"/>
    </source>
</evidence>
<dbReference type="PANTHER" id="PTHR30249:SF0">
    <property type="entry name" value="PLASTIDAL GLYCOLATE_GLYCERATE TRANSLOCATOR 1, CHLOROPLASTIC"/>
    <property type="match status" value="1"/>
</dbReference>
<organism evidence="6">
    <name type="scientific">Castellaniella ginsengisoli</name>
    <dbReference type="NCBI Taxonomy" id="546114"/>
    <lineage>
        <taxon>Bacteria</taxon>
        <taxon>Pseudomonadati</taxon>
        <taxon>Pseudomonadota</taxon>
        <taxon>Betaproteobacteria</taxon>
        <taxon>Burkholderiales</taxon>
        <taxon>Alcaligenaceae</taxon>
        <taxon>Castellaniella</taxon>
    </lineage>
</organism>
<dbReference type="PANTHER" id="PTHR30249">
    <property type="entry name" value="PUTATIVE SEROTONIN TRANSPORTER"/>
    <property type="match status" value="1"/>
</dbReference>
<keyword evidence="4 5" id="KW-0472">Membrane</keyword>
<dbReference type="Pfam" id="PF04172">
    <property type="entry name" value="LrgB"/>
    <property type="match status" value="1"/>
</dbReference>
<reference evidence="6" key="1">
    <citation type="submission" date="2024-05" db="EMBL/GenBank/DDBJ databases">
        <authorList>
            <person name="Luo Y.-C."/>
            <person name="Nicholds J."/>
            <person name="Mortimer T."/>
            <person name="Maboni G."/>
        </authorList>
    </citation>
    <scope>NUCLEOTIDE SEQUENCE</scope>
    <source>
        <strain evidence="6">153920</strain>
    </source>
</reference>
<dbReference type="GO" id="GO:0016020">
    <property type="term" value="C:membrane"/>
    <property type="evidence" value="ECO:0007669"/>
    <property type="project" value="UniProtKB-SubCell"/>
</dbReference>
<feature type="transmembrane region" description="Helical" evidence="5">
    <location>
        <begin position="99"/>
        <end position="121"/>
    </location>
</feature>
<dbReference type="EMBL" id="CP158252">
    <property type="protein sequence ID" value="XDJ41544.1"/>
    <property type="molecule type" value="Genomic_DNA"/>
</dbReference>
<dbReference type="InterPro" id="IPR007300">
    <property type="entry name" value="CidB/LrgB"/>
</dbReference>
<evidence type="ECO:0000256" key="3">
    <source>
        <dbReference type="ARBA" id="ARBA00022989"/>
    </source>
</evidence>
<accession>A0AB39CHT5</accession>
<sequence length="236" mass="24483">MQATLDHVARQPVTWLLATLVVYRLSLALQRRAGFTPLLHPVAVSTVILVAVLSALGVDYETYFSGARLIHFLLGPATVALAIPLFHQLKIIRRHWVRFCAGALLGSGVSIALAMGLTAAFGASKATVLSISAKSVTMPIALELAEELGGLASLTSALVMLTGVAGALMTQAVLTRLRLADSCSHGFTLGVVAHGIGTARAMQVSPRDGAFAGLGMGLAGLLTAVCLPLAFRLAGY</sequence>
<proteinExistence type="predicted"/>
<gene>
    <name evidence="6" type="ORF">ABRY99_11450</name>
</gene>
<feature type="transmembrane region" description="Helical" evidence="5">
    <location>
        <begin position="69"/>
        <end position="87"/>
    </location>
</feature>
<dbReference type="AlphaFoldDB" id="A0AB39CHT5"/>